<dbReference type="Proteomes" id="UP000265566">
    <property type="component" value="Chromosome 7"/>
</dbReference>
<dbReference type="HOGENOM" id="CLU_1809676_0_0_1"/>
<reference evidence="4" key="3">
    <citation type="submission" date="2015-04" db="UniProtKB">
        <authorList>
            <consortium name="EnsemblPlants"/>
        </authorList>
    </citation>
    <scope>IDENTIFICATION</scope>
    <source>
        <strain evidence="4">cv. Jemalong A17</strain>
    </source>
</reference>
<dbReference type="PANTHER" id="PTHR36746">
    <property type="entry name" value="BNAC04G51760D PROTEIN"/>
    <property type="match status" value="1"/>
</dbReference>
<dbReference type="Gramene" id="rna42697">
    <property type="protein sequence ID" value="RHN48028.1"/>
    <property type="gene ID" value="gene42697"/>
</dbReference>
<dbReference type="EMBL" id="PSQE01000007">
    <property type="protein sequence ID" value="RHN48028.1"/>
    <property type="molecule type" value="Genomic_DNA"/>
</dbReference>
<accession>A0A072UCX8</accession>
<organism evidence="2 5">
    <name type="scientific">Medicago truncatula</name>
    <name type="common">Barrel medic</name>
    <name type="synonym">Medicago tribuloides</name>
    <dbReference type="NCBI Taxonomy" id="3880"/>
    <lineage>
        <taxon>Eukaryota</taxon>
        <taxon>Viridiplantae</taxon>
        <taxon>Streptophyta</taxon>
        <taxon>Embryophyta</taxon>
        <taxon>Tracheophyta</taxon>
        <taxon>Spermatophyta</taxon>
        <taxon>Magnoliopsida</taxon>
        <taxon>eudicotyledons</taxon>
        <taxon>Gunneridae</taxon>
        <taxon>Pentapetalae</taxon>
        <taxon>rosids</taxon>
        <taxon>fabids</taxon>
        <taxon>Fabales</taxon>
        <taxon>Fabaceae</taxon>
        <taxon>Papilionoideae</taxon>
        <taxon>50 kb inversion clade</taxon>
        <taxon>NPAAA clade</taxon>
        <taxon>Hologalegina</taxon>
        <taxon>IRL clade</taxon>
        <taxon>Trifolieae</taxon>
        <taxon>Medicago</taxon>
    </lineage>
</organism>
<evidence type="ECO:0000313" key="2">
    <source>
        <dbReference type="EMBL" id="KEH23705.1"/>
    </source>
</evidence>
<dbReference type="EMBL" id="CM001223">
    <property type="protein sequence ID" value="KEH23705.1"/>
    <property type="molecule type" value="Genomic_DNA"/>
</dbReference>
<name>A0A072UCX8_MEDTR</name>
<reference evidence="3" key="4">
    <citation type="journal article" date="2018" name="Nat. Plants">
        <title>Whole-genome landscape of Medicago truncatula symbiotic genes.</title>
        <authorList>
            <person name="Pecrix Y."/>
            <person name="Gamas P."/>
            <person name="Carrere S."/>
        </authorList>
    </citation>
    <scope>NUCLEOTIDE SEQUENCE</scope>
    <source>
        <tissue evidence="3">Leaves</tissue>
    </source>
</reference>
<evidence type="ECO:0000313" key="3">
    <source>
        <dbReference type="EMBL" id="RHN48028.1"/>
    </source>
</evidence>
<reference evidence="2 5" key="1">
    <citation type="journal article" date="2011" name="Nature">
        <title>The Medicago genome provides insight into the evolution of rhizobial symbioses.</title>
        <authorList>
            <person name="Young N.D."/>
            <person name="Debelle F."/>
            <person name="Oldroyd G.E."/>
            <person name="Geurts R."/>
            <person name="Cannon S.B."/>
            <person name="Udvardi M.K."/>
            <person name="Benedito V.A."/>
            <person name="Mayer K.F."/>
            <person name="Gouzy J."/>
            <person name="Schoof H."/>
            <person name="Van de Peer Y."/>
            <person name="Proost S."/>
            <person name="Cook D.R."/>
            <person name="Meyers B.C."/>
            <person name="Spannagl M."/>
            <person name="Cheung F."/>
            <person name="De Mita S."/>
            <person name="Krishnakumar V."/>
            <person name="Gundlach H."/>
            <person name="Zhou S."/>
            <person name="Mudge J."/>
            <person name="Bharti A.K."/>
            <person name="Murray J.D."/>
            <person name="Naoumkina M.A."/>
            <person name="Rosen B."/>
            <person name="Silverstein K.A."/>
            <person name="Tang H."/>
            <person name="Rombauts S."/>
            <person name="Zhao P.X."/>
            <person name="Zhou P."/>
            <person name="Barbe V."/>
            <person name="Bardou P."/>
            <person name="Bechner M."/>
            <person name="Bellec A."/>
            <person name="Berger A."/>
            <person name="Berges H."/>
            <person name="Bidwell S."/>
            <person name="Bisseling T."/>
            <person name="Choisne N."/>
            <person name="Couloux A."/>
            <person name="Denny R."/>
            <person name="Deshpande S."/>
            <person name="Dai X."/>
            <person name="Doyle J.J."/>
            <person name="Dudez A.M."/>
            <person name="Farmer A.D."/>
            <person name="Fouteau S."/>
            <person name="Franken C."/>
            <person name="Gibelin C."/>
            <person name="Gish J."/>
            <person name="Goldstein S."/>
            <person name="Gonzalez A.J."/>
            <person name="Green P.J."/>
            <person name="Hallab A."/>
            <person name="Hartog M."/>
            <person name="Hua A."/>
            <person name="Humphray S.J."/>
            <person name="Jeong D.H."/>
            <person name="Jing Y."/>
            <person name="Jocker A."/>
            <person name="Kenton S.M."/>
            <person name="Kim D.J."/>
            <person name="Klee K."/>
            <person name="Lai H."/>
            <person name="Lang C."/>
            <person name="Lin S."/>
            <person name="Macmil S.L."/>
            <person name="Magdelenat G."/>
            <person name="Matthews L."/>
            <person name="McCorrison J."/>
            <person name="Monaghan E.L."/>
            <person name="Mun J.H."/>
            <person name="Najar F.Z."/>
            <person name="Nicholson C."/>
            <person name="Noirot C."/>
            <person name="O'Bleness M."/>
            <person name="Paule C.R."/>
            <person name="Poulain J."/>
            <person name="Prion F."/>
            <person name="Qin B."/>
            <person name="Qu C."/>
            <person name="Retzel E.F."/>
            <person name="Riddle C."/>
            <person name="Sallet E."/>
            <person name="Samain S."/>
            <person name="Samson N."/>
            <person name="Sanders I."/>
            <person name="Saurat O."/>
            <person name="Scarpelli C."/>
            <person name="Schiex T."/>
            <person name="Segurens B."/>
            <person name="Severin A.J."/>
            <person name="Sherrier D.J."/>
            <person name="Shi R."/>
            <person name="Sims S."/>
            <person name="Singer S.R."/>
            <person name="Sinharoy S."/>
            <person name="Sterck L."/>
            <person name="Viollet A."/>
            <person name="Wang B.B."/>
            <person name="Wang K."/>
            <person name="Wang M."/>
            <person name="Wang X."/>
            <person name="Warfsmann J."/>
            <person name="Weissenbach J."/>
            <person name="White D.D."/>
            <person name="White J.D."/>
            <person name="Wiley G.B."/>
            <person name="Wincker P."/>
            <person name="Xing Y."/>
            <person name="Yang L."/>
            <person name="Yao Z."/>
            <person name="Ying F."/>
            <person name="Zhai J."/>
            <person name="Zhou L."/>
            <person name="Zuber A."/>
            <person name="Denarie J."/>
            <person name="Dixon R.A."/>
            <person name="May G.D."/>
            <person name="Schwartz D.C."/>
            <person name="Rogers J."/>
            <person name="Quetier F."/>
            <person name="Town C.D."/>
            <person name="Roe B.A."/>
        </authorList>
    </citation>
    <scope>NUCLEOTIDE SEQUENCE [LARGE SCALE GENOMIC DNA]</scope>
    <source>
        <strain evidence="2">A17</strain>
        <strain evidence="4 5">cv. Jemalong A17</strain>
    </source>
</reference>
<evidence type="ECO:0000313" key="5">
    <source>
        <dbReference type="Proteomes" id="UP000002051"/>
    </source>
</evidence>
<dbReference type="AlphaFoldDB" id="A0A072UCX8"/>
<protein>
    <submittedName>
        <fullName evidence="2 4">Uncharacterized protein</fullName>
    </submittedName>
</protein>
<gene>
    <name evidence="2" type="ordered locus">MTR_7g094270</name>
    <name evidence="3" type="ORF">MtrunA17_Chr7g0259361</name>
</gene>
<feature type="region of interest" description="Disordered" evidence="1">
    <location>
        <begin position="89"/>
        <end position="117"/>
    </location>
</feature>
<keyword evidence="5" id="KW-1185">Reference proteome</keyword>
<evidence type="ECO:0000313" key="4">
    <source>
        <dbReference type="EnsemblPlants" id="KEH23705"/>
    </source>
</evidence>
<evidence type="ECO:0000256" key="1">
    <source>
        <dbReference type="SAM" id="MobiDB-lite"/>
    </source>
</evidence>
<dbReference type="Proteomes" id="UP000002051">
    <property type="component" value="Unassembled WGS sequence"/>
</dbReference>
<dbReference type="PANTHER" id="PTHR36746:SF3">
    <property type="entry name" value="DUF4005 DOMAIN-CONTAINING PROTEIN"/>
    <property type="match status" value="1"/>
</dbReference>
<reference evidence="2 5" key="2">
    <citation type="journal article" date="2014" name="BMC Genomics">
        <title>An improved genome release (version Mt4.0) for the model legume Medicago truncatula.</title>
        <authorList>
            <person name="Tang H."/>
            <person name="Krishnakumar V."/>
            <person name="Bidwell S."/>
            <person name="Rosen B."/>
            <person name="Chan A."/>
            <person name="Zhou S."/>
            <person name="Gentzbittel L."/>
            <person name="Childs K.L."/>
            <person name="Yandell M."/>
            <person name="Gundlach H."/>
            <person name="Mayer K.F."/>
            <person name="Schwartz D.C."/>
            <person name="Town C.D."/>
        </authorList>
    </citation>
    <scope>GENOME REANNOTATION</scope>
    <source>
        <strain evidence="2">A17</strain>
        <strain evidence="4 5">cv. Jemalong A17</strain>
    </source>
</reference>
<dbReference type="EnsemblPlants" id="KEH23705">
    <property type="protein sequence ID" value="KEH23705"/>
    <property type="gene ID" value="MTR_7g094270"/>
</dbReference>
<sequence length="151" mass="17317">MGNKNSSNSKVQYGKTTKVVSLEQHVPRQKLMNFPTKKGHRIKGNTTTATLRDDEYIGKSKLETPLDNDETFNNFIKRATYKIRTVTMSKSNIDREQNNNTAPAAPDHEANGNNSYKENYQRDQFDDFIQIAKKKMRASSSIRNNSFLKKP</sequence>
<proteinExistence type="predicted"/>